<proteinExistence type="predicted"/>
<gene>
    <name evidence="1" type="ORF">ACFO0B_07305</name>
</gene>
<comment type="caution">
    <text evidence="1">The sequence shown here is derived from an EMBL/GenBank/DDBJ whole genome shotgun (WGS) entry which is preliminary data.</text>
</comment>
<dbReference type="RefSeq" id="WP_378611545.1">
    <property type="nucleotide sequence ID" value="NZ_JBHSAX010000006.1"/>
</dbReference>
<accession>A0ABV8DQT8</accession>
<evidence type="ECO:0000313" key="1">
    <source>
        <dbReference type="EMBL" id="MFC3961792.1"/>
    </source>
</evidence>
<keyword evidence="2" id="KW-1185">Reference proteome</keyword>
<dbReference type="EMBL" id="JBHSAX010000006">
    <property type="protein sequence ID" value="MFC3961792.1"/>
    <property type="molecule type" value="Genomic_DNA"/>
</dbReference>
<organism evidence="1 2">
    <name type="scientific">Nocardia jiangsuensis</name>
    <dbReference type="NCBI Taxonomy" id="1691563"/>
    <lineage>
        <taxon>Bacteria</taxon>
        <taxon>Bacillati</taxon>
        <taxon>Actinomycetota</taxon>
        <taxon>Actinomycetes</taxon>
        <taxon>Mycobacteriales</taxon>
        <taxon>Nocardiaceae</taxon>
        <taxon>Nocardia</taxon>
    </lineage>
</organism>
<reference evidence="2" key="1">
    <citation type="journal article" date="2019" name="Int. J. Syst. Evol. Microbiol.">
        <title>The Global Catalogue of Microorganisms (GCM) 10K type strain sequencing project: providing services to taxonomists for standard genome sequencing and annotation.</title>
        <authorList>
            <consortium name="The Broad Institute Genomics Platform"/>
            <consortium name="The Broad Institute Genome Sequencing Center for Infectious Disease"/>
            <person name="Wu L."/>
            <person name="Ma J."/>
        </authorList>
    </citation>
    <scope>NUCLEOTIDE SEQUENCE [LARGE SCALE GENOMIC DNA]</scope>
    <source>
        <strain evidence="2">CGMCC 4.7330</strain>
    </source>
</reference>
<dbReference type="Proteomes" id="UP001595696">
    <property type="component" value="Unassembled WGS sequence"/>
</dbReference>
<evidence type="ECO:0000313" key="2">
    <source>
        <dbReference type="Proteomes" id="UP001595696"/>
    </source>
</evidence>
<sequence length="201" mass="20798">MIYSNCKQNTKKGPTALRNLERGSVIVFGSVLGGEFCVDTVFVVAAAEPWTPLAVAERGLGDAFLAATAEPLGAPAGDGRSVPDGKGSCAPAPKAVLTLYRAATVDDPVDGMYSFVPALPAAADGPRFARPSVRIPGAINPASTQSHRSAPGVESPAAVSELWRETRRQIVDQDLVLATHLDIPARCAGPTVIPPRAGTVC</sequence>
<protein>
    <submittedName>
        <fullName evidence="1">Uncharacterized protein</fullName>
    </submittedName>
</protein>
<name>A0ABV8DQT8_9NOCA</name>